<dbReference type="PANTHER" id="PTHR35457:SF1">
    <property type="entry name" value="HEME A SYNTHASE"/>
    <property type="match status" value="1"/>
</dbReference>
<keyword evidence="6" id="KW-0560">Oxidoreductase</keyword>
<evidence type="ECO:0000256" key="3">
    <source>
        <dbReference type="ARBA" id="ARBA00022692"/>
    </source>
</evidence>
<dbReference type="GO" id="GO:0016020">
    <property type="term" value="C:membrane"/>
    <property type="evidence" value="ECO:0007669"/>
    <property type="project" value="UniProtKB-SubCell"/>
</dbReference>
<dbReference type="GO" id="GO:0046872">
    <property type="term" value="F:metal ion binding"/>
    <property type="evidence" value="ECO:0007669"/>
    <property type="project" value="UniProtKB-KW"/>
</dbReference>
<accession>A0AAX3MWH6</accession>
<feature type="transmembrane region" description="Helical" evidence="12">
    <location>
        <begin position="165"/>
        <end position="185"/>
    </location>
</feature>
<dbReference type="Proteomes" id="UP001220962">
    <property type="component" value="Chromosome"/>
</dbReference>
<evidence type="ECO:0000313" key="14">
    <source>
        <dbReference type="EMBL" id="WDI01678.1"/>
    </source>
</evidence>
<evidence type="ECO:0000256" key="8">
    <source>
        <dbReference type="ARBA" id="ARBA00023133"/>
    </source>
</evidence>
<dbReference type="Proteomes" id="UP001221519">
    <property type="component" value="Chromosome"/>
</dbReference>
<evidence type="ECO:0000256" key="6">
    <source>
        <dbReference type="ARBA" id="ARBA00023002"/>
    </source>
</evidence>
<evidence type="ECO:0000256" key="9">
    <source>
        <dbReference type="ARBA" id="ARBA00023136"/>
    </source>
</evidence>
<feature type="transmembrane region" description="Helical" evidence="12">
    <location>
        <begin position="66"/>
        <end position="85"/>
    </location>
</feature>
<feature type="transmembrane region" description="Helical" evidence="12">
    <location>
        <begin position="251"/>
        <end position="272"/>
    </location>
</feature>
<evidence type="ECO:0000256" key="10">
    <source>
        <dbReference type="ARBA" id="ARBA00023157"/>
    </source>
</evidence>
<dbReference type="Pfam" id="PF02628">
    <property type="entry name" value="COX15-CtaA"/>
    <property type="match status" value="1"/>
</dbReference>
<comment type="subcellular location">
    <subcellularLocation>
        <location evidence="1">Membrane</location>
        <topology evidence="1">Multi-pass membrane protein</topology>
    </subcellularLocation>
</comment>
<keyword evidence="2" id="KW-1003">Cell membrane</keyword>
<proteinExistence type="predicted"/>
<keyword evidence="16" id="KW-1185">Reference proteome</keyword>
<keyword evidence="9 12" id="KW-0472">Membrane</keyword>
<sequence length="316" mass="34522">MKLKHIKLLKWVSFVTTIFMFFATFGGGVVTRTESGLGCGNEWPLCHGEFVPAHTLASLIEYSHRIVSSTAGLLAVATFVLFWLYSKKRRDLQIFALLTLIFVIIQGGMGALAVVFSQSPPVMALHLGFAFISLASALMTTLGARQEEKFGGLERFDSLPRVSKGFRNLVWITAIYSYVVVYTGAFVSHTSSAGGCSGFPLCNGEVVPQLSGGVGIAFMHRAAAFLLVAVVAVLSHYAYRHHKNNREMQVLGLSAIGLIILQVLSGVGLMLTMNRPEVYMFVVLAHMTIIAVLFGMLCYMSYVVWRLAKPVGSNKL</sequence>
<dbReference type="GO" id="GO:0006784">
    <property type="term" value="P:heme A biosynthetic process"/>
    <property type="evidence" value="ECO:0007669"/>
    <property type="project" value="InterPro"/>
</dbReference>
<dbReference type="PANTHER" id="PTHR35457">
    <property type="entry name" value="HEME A SYNTHASE"/>
    <property type="match status" value="1"/>
</dbReference>
<feature type="transmembrane region" description="Helical" evidence="12">
    <location>
        <begin position="122"/>
        <end position="144"/>
    </location>
</feature>
<dbReference type="InterPro" id="IPR050450">
    <property type="entry name" value="COX15/CtaA_HemeA_synthase"/>
</dbReference>
<keyword evidence="3 12" id="KW-0812">Transmembrane</keyword>
<keyword evidence="10" id="KW-1015">Disulfide bond</keyword>
<feature type="transmembrane region" description="Helical" evidence="12">
    <location>
        <begin position="92"/>
        <end position="116"/>
    </location>
</feature>
<feature type="transmembrane region" description="Helical" evidence="12">
    <location>
        <begin position="218"/>
        <end position="239"/>
    </location>
</feature>
<name>A0AAX3MWH6_9BACL</name>
<reference evidence="13 16" key="1">
    <citation type="submission" date="2023-02" db="EMBL/GenBank/DDBJ databases">
        <title>Pathogen: clinical or host-associated sample.</title>
        <authorList>
            <person name="Hergert J."/>
            <person name="Casey R."/>
            <person name="Wagner J."/>
            <person name="Young E.L."/>
            <person name="Oakeson K.F."/>
        </authorList>
    </citation>
    <scope>NUCLEOTIDE SEQUENCE</scope>
    <source>
        <strain evidence="14 16">2022CK-00829</strain>
        <strain evidence="13">2022CK-00830</strain>
    </source>
</reference>
<gene>
    <name evidence="13" type="ORF">PUW23_21020</name>
    <name evidence="14" type="ORF">PUW25_20910</name>
</gene>
<keyword evidence="8" id="KW-0350">Heme biosynthesis</keyword>
<evidence type="ECO:0000256" key="5">
    <source>
        <dbReference type="ARBA" id="ARBA00022989"/>
    </source>
</evidence>
<dbReference type="EMBL" id="CP118101">
    <property type="protein sequence ID" value="WDH81950.1"/>
    <property type="molecule type" value="Genomic_DNA"/>
</dbReference>
<dbReference type="EMBL" id="CP118108">
    <property type="protein sequence ID" value="WDI01678.1"/>
    <property type="molecule type" value="Genomic_DNA"/>
</dbReference>
<evidence type="ECO:0000256" key="2">
    <source>
        <dbReference type="ARBA" id="ARBA00022475"/>
    </source>
</evidence>
<organism evidence="13 15">
    <name type="scientific">Paenibacillus urinalis</name>
    <dbReference type="NCBI Taxonomy" id="521520"/>
    <lineage>
        <taxon>Bacteria</taxon>
        <taxon>Bacillati</taxon>
        <taxon>Bacillota</taxon>
        <taxon>Bacilli</taxon>
        <taxon>Bacillales</taxon>
        <taxon>Paenibacillaceae</taxon>
        <taxon>Paenibacillus</taxon>
    </lineage>
</organism>
<evidence type="ECO:0000256" key="11">
    <source>
        <dbReference type="ARBA" id="ARBA00023444"/>
    </source>
</evidence>
<keyword evidence="7" id="KW-0408">Iron</keyword>
<feature type="transmembrane region" description="Helical" evidence="12">
    <location>
        <begin position="278"/>
        <end position="305"/>
    </location>
</feature>
<evidence type="ECO:0000313" key="15">
    <source>
        <dbReference type="Proteomes" id="UP001220962"/>
    </source>
</evidence>
<evidence type="ECO:0000256" key="7">
    <source>
        <dbReference type="ARBA" id="ARBA00023004"/>
    </source>
</evidence>
<evidence type="ECO:0000313" key="13">
    <source>
        <dbReference type="EMBL" id="WDH81950.1"/>
    </source>
</evidence>
<evidence type="ECO:0000256" key="12">
    <source>
        <dbReference type="SAM" id="Phobius"/>
    </source>
</evidence>
<keyword evidence="5 12" id="KW-1133">Transmembrane helix</keyword>
<feature type="transmembrane region" description="Helical" evidence="12">
    <location>
        <begin position="12"/>
        <end position="30"/>
    </location>
</feature>
<keyword evidence="4" id="KW-0479">Metal-binding</keyword>
<comment type="pathway">
    <text evidence="11">Porphyrin-containing compound metabolism.</text>
</comment>
<evidence type="ECO:0000313" key="16">
    <source>
        <dbReference type="Proteomes" id="UP001221519"/>
    </source>
</evidence>
<protein>
    <submittedName>
        <fullName evidence="13">Heme A synthase</fullName>
    </submittedName>
</protein>
<dbReference type="AlphaFoldDB" id="A0AAX3MWH6"/>
<dbReference type="GO" id="GO:0016491">
    <property type="term" value="F:oxidoreductase activity"/>
    <property type="evidence" value="ECO:0007669"/>
    <property type="project" value="UniProtKB-KW"/>
</dbReference>
<dbReference type="InterPro" id="IPR003780">
    <property type="entry name" value="COX15/CtaA_fam"/>
</dbReference>
<evidence type="ECO:0000256" key="1">
    <source>
        <dbReference type="ARBA" id="ARBA00004141"/>
    </source>
</evidence>
<evidence type="ECO:0000256" key="4">
    <source>
        <dbReference type="ARBA" id="ARBA00022723"/>
    </source>
</evidence>